<dbReference type="RefSeq" id="WP_062253882.1">
    <property type="nucleotide sequence ID" value="NZ_CP014229.1"/>
</dbReference>
<evidence type="ECO:0000256" key="2">
    <source>
        <dbReference type="ARBA" id="ARBA00022649"/>
    </source>
</evidence>
<keyword evidence="4" id="KW-0255">Endonuclease</keyword>
<evidence type="ECO:0000313" key="8">
    <source>
        <dbReference type="Proteomes" id="UP000069241"/>
    </source>
</evidence>
<comment type="similarity">
    <text evidence="1">Belongs to the YoeB family.</text>
</comment>
<evidence type="ECO:0000256" key="5">
    <source>
        <dbReference type="ARBA" id="ARBA00022801"/>
    </source>
</evidence>
<dbReference type="EMBL" id="CP014229">
    <property type="protein sequence ID" value="AMD90975.1"/>
    <property type="molecule type" value="Genomic_DNA"/>
</dbReference>
<name>A0A0X8JLH5_9BACT</name>
<evidence type="ECO:0000256" key="3">
    <source>
        <dbReference type="ARBA" id="ARBA00022722"/>
    </source>
</evidence>
<dbReference type="GO" id="GO:0006401">
    <property type="term" value="P:RNA catabolic process"/>
    <property type="evidence" value="ECO:0007669"/>
    <property type="project" value="InterPro"/>
</dbReference>
<evidence type="ECO:0000256" key="6">
    <source>
        <dbReference type="ARBA" id="ARBA00030388"/>
    </source>
</evidence>
<evidence type="ECO:0000313" key="7">
    <source>
        <dbReference type="EMBL" id="AMD90975.1"/>
    </source>
</evidence>
<keyword evidence="8" id="KW-1185">Reference proteome</keyword>
<proteinExistence type="inferred from homology"/>
<dbReference type="InterPro" id="IPR009614">
    <property type="entry name" value="YoeB_toxin"/>
</dbReference>
<protein>
    <recommendedName>
        <fullName evidence="6">Putative mRNA interferase YoeB</fullName>
    </recommendedName>
</protein>
<dbReference type="GO" id="GO:0016787">
    <property type="term" value="F:hydrolase activity"/>
    <property type="evidence" value="ECO:0007669"/>
    <property type="project" value="UniProtKB-KW"/>
</dbReference>
<dbReference type="Pfam" id="PF06769">
    <property type="entry name" value="YoeB_toxin"/>
    <property type="match status" value="1"/>
</dbReference>
<keyword evidence="2" id="KW-1277">Toxin-antitoxin system</keyword>
<dbReference type="PANTHER" id="PTHR38039:SF1">
    <property type="entry name" value="TOXIN YOEB"/>
    <property type="match status" value="1"/>
</dbReference>
<evidence type="ECO:0000256" key="1">
    <source>
        <dbReference type="ARBA" id="ARBA00008172"/>
    </source>
</evidence>
<sequence length="86" mass="10185">MLLAWTPQAWEDYLYWQGTDKKILKRINALLRDALRDFGSGLGKPEALKFDLNGCWSRRIDLAHRLVYRVDEPAGQFIVLQCRYHY</sequence>
<keyword evidence="3" id="KW-0540">Nuclease</keyword>
<evidence type="ECO:0000256" key="4">
    <source>
        <dbReference type="ARBA" id="ARBA00022759"/>
    </source>
</evidence>
<accession>A0A0X8JLH5</accession>
<gene>
    <name evidence="7" type="ORF">AXF13_13035</name>
</gene>
<dbReference type="PANTHER" id="PTHR38039">
    <property type="entry name" value="TOXIN YOEB"/>
    <property type="match status" value="1"/>
</dbReference>
<dbReference type="SUPFAM" id="SSF143011">
    <property type="entry name" value="RelE-like"/>
    <property type="match status" value="1"/>
</dbReference>
<dbReference type="NCBIfam" id="TIGR02116">
    <property type="entry name" value="toxin_Txe_YoeB"/>
    <property type="match status" value="1"/>
</dbReference>
<dbReference type="Proteomes" id="UP000069241">
    <property type="component" value="Chromosome"/>
</dbReference>
<dbReference type="KEGG" id="dfi:AXF13_13035"/>
<organism evidence="7 8">
    <name type="scientific">Desulfovibrio fairfieldensis</name>
    <dbReference type="NCBI Taxonomy" id="44742"/>
    <lineage>
        <taxon>Bacteria</taxon>
        <taxon>Pseudomonadati</taxon>
        <taxon>Thermodesulfobacteriota</taxon>
        <taxon>Desulfovibrionia</taxon>
        <taxon>Desulfovibrionales</taxon>
        <taxon>Desulfovibrionaceae</taxon>
        <taxon>Desulfovibrio</taxon>
    </lineage>
</organism>
<dbReference type="AlphaFoldDB" id="A0A0X8JLH5"/>
<reference evidence="8" key="1">
    <citation type="submission" date="2016-02" db="EMBL/GenBank/DDBJ databases">
        <authorList>
            <person name="Holder M.E."/>
            <person name="Ajami N.J."/>
            <person name="Petrosino J.F."/>
        </authorList>
    </citation>
    <scope>NUCLEOTIDE SEQUENCE [LARGE SCALE GENOMIC DNA]</scope>
    <source>
        <strain evidence="8">CCUG 45958</strain>
    </source>
</reference>
<dbReference type="GO" id="GO:0004519">
    <property type="term" value="F:endonuclease activity"/>
    <property type="evidence" value="ECO:0007669"/>
    <property type="project" value="UniProtKB-KW"/>
</dbReference>
<keyword evidence="5" id="KW-0378">Hydrolase</keyword>
<dbReference type="InterPro" id="IPR035093">
    <property type="entry name" value="RelE/ParE_toxin_dom_sf"/>
</dbReference>
<dbReference type="Gene3D" id="3.30.2310.20">
    <property type="entry name" value="RelE-like"/>
    <property type="match status" value="1"/>
</dbReference>